<keyword evidence="1" id="KW-0472">Membrane</keyword>
<gene>
    <name evidence="2" type="ORF">FPOA_09201</name>
</gene>
<evidence type="ECO:0000313" key="2">
    <source>
        <dbReference type="EMBL" id="OBS22878.1"/>
    </source>
</evidence>
<organism evidence="2 3">
    <name type="scientific">Fusarium poae</name>
    <dbReference type="NCBI Taxonomy" id="36050"/>
    <lineage>
        <taxon>Eukaryota</taxon>
        <taxon>Fungi</taxon>
        <taxon>Dikarya</taxon>
        <taxon>Ascomycota</taxon>
        <taxon>Pezizomycotina</taxon>
        <taxon>Sordariomycetes</taxon>
        <taxon>Hypocreomycetidae</taxon>
        <taxon>Hypocreales</taxon>
        <taxon>Nectriaceae</taxon>
        <taxon>Fusarium</taxon>
    </lineage>
</organism>
<accession>A0A1B8AQT3</accession>
<keyword evidence="1" id="KW-0812">Transmembrane</keyword>
<reference evidence="2 3" key="1">
    <citation type="submission" date="2016-06" db="EMBL/GenBank/DDBJ databases">
        <title>Living apart together: crosstalk between the core and supernumerary genomes in a fungal plant pathogen.</title>
        <authorList>
            <person name="Vanheule A."/>
            <person name="Audenaert K."/>
            <person name="Warris S."/>
            <person name="Van De Geest H."/>
            <person name="Schijlen E."/>
            <person name="Hofte M."/>
            <person name="De Saeger S."/>
            <person name="Haesaert G."/>
            <person name="Waalwijk C."/>
            <person name="Van Der Lee T."/>
        </authorList>
    </citation>
    <scope>NUCLEOTIDE SEQUENCE [LARGE SCALE GENOMIC DNA]</scope>
    <source>
        <strain evidence="2 3">2516</strain>
    </source>
</reference>
<dbReference type="Proteomes" id="UP000091967">
    <property type="component" value="Unassembled WGS sequence"/>
</dbReference>
<name>A0A1B8AQT3_FUSPO</name>
<protein>
    <submittedName>
        <fullName evidence="2">Uncharacterized protein</fullName>
    </submittedName>
</protein>
<evidence type="ECO:0000313" key="3">
    <source>
        <dbReference type="Proteomes" id="UP000091967"/>
    </source>
</evidence>
<dbReference type="AlphaFoldDB" id="A0A1B8AQT3"/>
<keyword evidence="1" id="KW-1133">Transmembrane helix</keyword>
<evidence type="ECO:0000256" key="1">
    <source>
        <dbReference type="SAM" id="Phobius"/>
    </source>
</evidence>
<proteinExistence type="predicted"/>
<comment type="caution">
    <text evidence="2">The sequence shown here is derived from an EMBL/GenBank/DDBJ whole genome shotgun (WGS) entry which is preliminary data.</text>
</comment>
<sequence>MYTQRTLLLVSNGNYVYTIPVAFTYYAILLPQMKQDAASSNLDDYSWWLCPKTILLHEHGIVYDGSHGL</sequence>
<keyword evidence="3" id="KW-1185">Reference proteome</keyword>
<dbReference type="EMBL" id="LYXU01000003">
    <property type="protein sequence ID" value="OBS22878.1"/>
    <property type="molecule type" value="Genomic_DNA"/>
</dbReference>
<feature type="transmembrane region" description="Helical" evidence="1">
    <location>
        <begin position="12"/>
        <end position="30"/>
    </location>
</feature>